<feature type="transmembrane region" description="Helical" evidence="6">
    <location>
        <begin position="251"/>
        <end position="268"/>
    </location>
</feature>
<dbReference type="InterPro" id="IPR051598">
    <property type="entry name" value="TSUP/Inactive_protease-like"/>
</dbReference>
<feature type="transmembrane region" description="Helical" evidence="6">
    <location>
        <begin position="220"/>
        <end position="239"/>
    </location>
</feature>
<keyword evidence="3 6" id="KW-0812">Transmembrane</keyword>
<dbReference type="Proteomes" id="UP001320119">
    <property type="component" value="Chromosome"/>
</dbReference>
<keyword evidence="8" id="KW-1185">Reference proteome</keyword>
<name>A0AAN2BM23_9GAMM</name>
<feature type="transmembrane region" description="Helical" evidence="6">
    <location>
        <begin position="192"/>
        <end position="213"/>
    </location>
</feature>
<dbReference type="InterPro" id="IPR002781">
    <property type="entry name" value="TM_pro_TauE-like"/>
</dbReference>
<sequence length="269" mass="27903">MAPFIGLVIGIVLGLTGAGGSVLAVPMLMLFVGISATDAMGLALGAVAASAAYGVILQRKNVLWLPALALAVGGMVMAPLGKVVALMLDELYLLLAFSALAIFIAVKMWRQATLSPEYTRFVRAGQAVEESSPLLCRLSATGQFQLKPRCISGLLVAGLGIGFASGLLGVGGGFLIIPVLLFLSSISMRRAVASSLFAIALISSSGFISHLLLKGLPAQLPLIPVLSASLVGMLFSQWLSRYIAGPALQKTFATVLVVVSLFTVIQALY</sequence>
<keyword evidence="6" id="KW-1003">Cell membrane</keyword>
<comment type="similarity">
    <text evidence="2 6">Belongs to the 4-toluene sulfonate uptake permease (TSUP) (TC 2.A.102) family.</text>
</comment>
<keyword evidence="4 6" id="KW-1133">Transmembrane helix</keyword>
<proteinExistence type="inferred from homology"/>
<evidence type="ECO:0000256" key="4">
    <source>
        <dbReference type="ARBA" id="ARBA00022989"/>
    </source>
</evidence>
<dbReference type="AlphaFoldDB" id="A0AAN2BM23"/>
<organism evidence="7 8">
    <name type="scientific">Marinagarivorans cellulosilyticus</name>
    <dbReference type="NCBI Taxonomy" id="2721545"/>
    <lineage>
        <taxon>Bacteria</taxon>
        <taxon>Pseudomonadati</taxon>
        <taxon>Pseudomonadota</taxon>
        <taxon>Gammaproteobacteria</taxon>
        <taxon>Cellvibrionales</taxon>
        <taxon>Cellvibrionaceae</taxon>
        <taxon>Marinagarivorans</taxon>
    </lineage>
</organism>
<dbReference type="PANTHER" id="PTHR43701">
    <property type="entry name" value="MEMBRANE TRANSPORTER PROTEIN MJ0441-RELATED"/>
    <property type="match status" value="1"/>
</dbReference>
<dbReference type="PANTHER" id="PTHR43701:SF2">
    <property type="entry name" value="MEMBRANE TRANSPORTER PROTEIN YJNA-RELATED"/>
    <property type="match status" value="1"/>
</dbReference>
<dbReference type="Pfam" id="PF01925">
    <property type="entry name" value="TauE"/>
    <property type="match status" value="1"/>
</dbReference>
<dbReference type="RefSeq" id="WP_236984956.1">
    <property type="nucleotide sequence ID" value="NZ_AP023086.1"/>
</dbReference>
<dbReference type="GO" id="GO:0005886">
    <property type="term" value="C:plasma membrane"/>
    <property type="evidence" value="ECO:0007669"/>
    <property type="project" value="UniProtKB-SubCell"/>
</dbReference>
<comment type="subcellular location">
    <subcellularLocation>
        <location evidence="6">Cell membrane</location>
        <topology evidence="6">Multi-pass membrane protein</topology>
    </subcellularLocation>
    <subcellularLocation>
        <location evidence="1">Membrane</location>
        <topology evidence="1">Multi-pass membrane protein</topology>
    </subcellularLocation>
</comment>
<evidence type="ECO:0000256" key="2">
    <source>
        <dbReference type="ARBA" id="ARBA00009142"/>
    </source>
</evidence>
<evidence type="ECO:0000256" key="1">
    <source>
        <dbReference type="ARBA" id="ARBA00004141"/>
    </source>
</evidence>
<evidence type="ECO:0000256" key="5">
    <source>
        <dbReference type="ARBA" id="ARBA00023136"/>
    </source>
</evidence>
<evidence type="ECO:0000313" key="7">
    <source>
        <dbReference type="EMBL" id="BCD99694.1"/>
    </source>
</evidence>
<reference evidence="7 8" key="1">
    <citation type="journal article" date="2022" name="IScience">
        <title>An ultrasensitive nanofiber-based assay for enzymatic hydrolysis and deep-sea microbial degradation of cellulose.</title>
        <authorList>
            <person name="Tsudome M."/>
            <person name="Tachioka M."/>
            <person name="Miyazaki M."/>
            <person name="Uchimura K."/>
            <person name="Tsuda M."/>
            <person name="Takaki Y."/>
            <person name="Deguchi S."/>
        </authorList>
    </citation>
    <scope>NUCLEOTIDE SEQUENCE [LARGE SCALE GENOMIC DNA]</scope>
    <source>
        <strain evidence="7 8">GE09</strain>
    </source>
</reference>
<evidence type="ECO:0000256" key="6">
    <source>
        <dbReference type="RuleBase" id="RU363041"/>
    </source>
</evidence>
<gene>
    <name evidence="7" type="ORF">MARGE09_P3896</name>
</gene>
<evidence type="ECO:0000256" key="3">
    <source>
        <dbReference type="ARBA" id="ARBA00022692"/>
    </source>
</evidence>
<feature type="transmembrane region" description="Helical" evidence="6">
    <location>
        <begin position="30"/>
        <end position="56"/>
    </location>
</feature>
<dbReference type="KEGG" id="marq:MARGE09_P3896"/>
<evidence type="ECO:0000313" key="8">
    <source>
        <dbReference type="Proteomes" id="UP001320119"/>
    </source>
</evidence>
<feature type="transmembrane region" description="Helical" evidence="6">
    <location>
        <begin position="63"/>
        <end position="85"/>
    </location>
</feature>
<feature type="transmembrane region" description="Helical" evidence="6">
    <location>
        <begin position="153"/>
        <end position="186"/>
    </location>
</feature>
<protein>
    <recommendedName>
        <fullName evidence="6">Probable membrane transporter protein</fullName>
    </recommendedName>
</protein>
<accession>A0AAN2BM23</accession>
<feature type="transmembrane region" description="Helical" evidence="6">
    <location>
        <begin position="91"/>
        <end position="109"/>
    </location>
</feature>
<keyword evidence="5 6" id="KW-0472">Membrane</keyword>
<dbReference type="EMBL" id="AP023086">
    <property type="protein sequence ID" value="BCD99694.1"/>
    <property type="molecule type" value="Genomic_DNA"/>
</dbReference>